<dbReference type="EMBL" id="HG938354">
    <property type="protein sequence ID" value="CDN51117.1"/>
    <property type="molecule type" value="Genomic_DNA"/>
</dbReference>
<evidence type="ECO:0000259" key="1">
    <source>
        <dbReference type="Pfam" id="PF13472"/>
    </source>
</evidence>
<dbReference type="InterPro" id="IPR036514">
    <property type="entry name" value="SGNH_hydro_sf"/>
</dbReference>
<name>A0A068SXZ8_NEOGA</name>
<dbReference type="eggNOG" id="COG2755">
    <property type="taxonomic scope" value="Bacteria"/>
</dbReference>
<dbReference type="InterPro" id="IPR051532">
    <property type="entry name" value="Ester_Hydrolysis_Enzymes"/>
</dbReference>
<dbReference type="Pfam" id="PF13472">
    <property type="entry name" value="Lipase_GDSL_2"/>
    <property type="match status" value="1"/>
</dbReference>
<dbReference type="InterPro" id="IPR013830">
    <property type="entry name" value="SGNH_hydro"/>
</dbReference>
<dbReference type="GO" id="GO:0016788">
    <property type="term" value="F:hydrolase activity, acting on ester bonds"/>
    <property type="evidence" value="ECO:0007669"/>
    <property type="project" value="UniProtKB-ARBA"/>
</dbReference>
<keyword evidence="2" id="KW-0614">Plasmid</keyword>
<evidence type="ECO:0000313" key="3">
    <source>
        <dbReference type="Proteomes" id="UP000028181"/>
    </source>
</evidence>
<geneLocation type="plasmid" evidence="3">
    <name>II</name>
</geneLocation>
<dbReference type="RefSeq" id="WP_051909735.1">
    <property type="nucleotide sequence ID" value="NZ_HG938354.1"/>
</dbReference>
<feature type="domain" description="SGNH hydrolase-type esterase" evidence="1">
    <location>
        <begin position="83"/>
        <end position="219"/>
    </location>
</feature>
<dbReference type="OrthoDB" id="8324689at2"/>
<dbReference type="KEGG" id="ngg:RG540_PA04390"/>
<dbReference type="Gene3D" id="3.40.50.1110">
    <property type="entry name" value="SGNH hydrolase"/>
    <property type="match status" value="1"/>
</dbReference>
<dbReference type="PATRIC" id="fig|1028800.3.peg.5058"/>
<keyword evidence="3" id="KW-1185">Reference proteome</keyword>
<dbReference type="HOGENOM" id="CLU_642244_0_0_5"/>
<evidence type="ECO:0000313" key="2">
    <source>
        <dbReference type="EMBL" id="CDN51117.1"/>
    </source>
</evidence>
<organism evidence="2 3">
    <name type="scientific">Neorhizobium galegae bv. orientalis str. HAMBI 540</name>
    <dbReference type="NCBI Taxonomy" id="1028800"/>
    <lineage>
        <taxon>Bacteria</taxon>
        <taxon>Pseudomonadati</taxon>
        <taxon>Pseudomonadota</taxon>
        <taxon>Alphaproteobacteria</taxon>
        <taxon>Hyphomicrobiales</taxon>
        <taxon>Rhizobiaceae</taxon>
        <taxon>Rhizobium/Agrobacterium group</taxon>
        <taxon>Neorhizobium</taxon>
    </lineage>
</organism>
<dbReference type="Proteomes" id="UP000028181">
    <property type="component" value="Plasmid pHAMBI540a"/>
</dbReference>
<protein>
    <submittedName>
        <fullName evidence="2">Lysophospholipase L1-like esterase</fullName>
    </submittedName>
</protein>
<proteinExistence type="predicted"/>
<dbReference type="SUPFAM" id="SSF52266">
    <property type="entry name" value="SGNH hydrolase"/>
    <property type="match status" value="1"/>
</dbReference>
<reference evidence="3" key="1">
    <citation type="journal article" date="2014" name="BMC Genomics">
        <title>Genome sequencing of two Neorhizobium galegae strains reveals a noeT gene responsible for the unusual acetylation of the nodulation factors.</title>
        <authorList>
            <person name="Osterman J."/>
            <person name="Marsh J."/>
            <person name="Laine P.K."/>
            <person name="Zeng Z."/>
            <person name="Alatalo E."/>
            <person name="Sullivan J.T."/>
            <person name="Young J.P."/>
            <person name="Thomas-Oates J."/>
            <person name="Paulin L."/>
            <person name="Lindstrom K."/>
        </authorList>
    </citation>
    <scope>NUCLEOTIDE SEQUENCE [LARGE SCALE GENOMIC DNA]</scope>
    <source>
        <strain evidence="3">HAMBI 540</strain>
    </source>
</reference>
<sequence length="428" mass="45972">MTPTFPINGPINGRRIALLGTSLVQQNHHAGERHIWSSARGWATWAEVLLAGRLDIGVFHDPLVHPGWEPSGRIGVTRGFGGLNAGVSGQKARDIALRLDDVLKLDFDLIIVDAGTNDMMVETKEVIQATREMIVDRLLCAGKLVILLPILARGTQKWAAGGPERAKAHWINQKSLAFAAQRAGCHVFDWNEPWVDWSSADGVPQAGFSDDGTHFSVPGGYAVGKALAAYLAGFLSPPSARRSAPDDRFDPVNNPLGNLLPNPSLGGIGSRRDEISVSGSDVVVDRLAGSADGQDGWQVSLSEGQASIDILDRDYRNPLPAGAWVQASCLVDVDARDGWREISLELQDQAPEGLTARALAPFDLGEGTLAPYPGEAWKGLLRTPPIRLKTSMHGLRLGLCLQLAPSTSRASMRITAPVLRQVVPPSLF</sequence>
<accession>A0A068SXZ8</accession>
<dbReference type="PANTHER" id="PTHR30383">
    <property type="entry name" value="THIOESTERASE 1/PROTEASE 1/LYSOPHOSPHOLIPASE L1"/>
    <property type="match status" value="1"/>
</dbReference>
<dbReference type="AlphaFoldDB" id="A0A068SXZ8"/>
<gene>
    <name evidence="2" type="ORF">RG540_PA04390</name>
</gene>
<dbReference type="GeneID" id="24259839"/>